<keyword evidence="2" id="KW-1185">Reference proteome</keyword>
<dbReference type="Gene3D" id="3.10.100.10">
    <property type="entry name" value="Mannose-Binding Protein A, subunit A"/>
    <property type="match status" value="1"/>
</dbReference>
<dbReference type="InterPro" id="IPR016186">
    <property type="entry name" value="C-type_lectin-like/link_sf"/>
</dbReference>
<evidence type="ECO:0000313" key="2">
    <source>
        <dbReference type="Proteomes" id="UP000747542"/>
    </source>
</evidence>
<accession>A0A8J5MNN0</accession>
<dbReference type="SUPFAM" id="SSF56436">
    <property type="entry name" value="C-type lectin-like"/>
    <property type="match status" value="1"/>
</dbReference>
<name>A0A8J5MNN0_HOMAM</name>
<gene>
    <name evidence="1" type="ORF">Hamer_G026140</name>
</gene>
<dbReference type="Proteomes" id="UP000747542">
    <property type="component" value="Unassembled WGS sequence"/>
</dbReference>
<reference evidence="1" key="1">
    <citation type="journal article" date="2021" name="Sci. Adv.">
        <title>The American lobster genome reveals insights on longevity, neural, and immune adaptations.</title>
        <authorList>
            <person name="Polinski J.M."/>
            <person name="Zimin A.V."/>
            <person name="Clark K.F."/>
            <person name="Kohn A.B."/>
            <person name="Sadowski N."/>
            <person name="Timp W."/>
            <person name="Ptitsyn A."/>
            <person name="Khanna P."/>
            <person name="Romanova D.Y."/>
            <person name="Williams P."/>
            <person name="Greenwood S.J."/>
            <person name="Moroz L.L."/>
            <person name="Walt D.R."/>
            <person name="Bodnar A.G."/>
        </authorList>
    </citation>
    <scope>NUCLEOTIDE SEQUENCE</scope>
    <source>
        <strain evidence="1">GMGI-L3</strain>
    </source>
</reference>
<organism evidence="1 2">
    <name type="scientific">Homarus americanus</name>
    <name type="common">American lobster</name>
    <dbReference type="NCBI Taxonomy" id="6706"/>
    <lineage>
        <taxon>Eukaryota</taxon>
        <taxon>Metazoa</taxon>
        <taxon>Ecdysozoa</taxon>
        <taxon>Arthropoda</taxon>
        <taxon>Crustacea</taxon>
        <taxon>Multicrustacea</taxon>
        <taxon>Malacostraca</taxon>
        <taxon>Eumalacostraca</taxon>
        <taxon>Eucarida</taxon>
        <taxon>Decapoda</taxon>
        <taxon>Pleocyemata</taxon>
        <taxon>Astacidea</taxon>
        <taxon>Nephropoidea</taxon>
        <taxon>Nephropidae</taxon>
        <taxon>Homarus</taxon>
    </lineage>
</organism>
<comment type="caution">
    <text evidence="1">The sequence shown here is derived from an EMBL/GenBank/DDBJ whole genome shotgun (WGS) entry which is preliminary data.</text>
</comment>
<protein>
    <submittedName>
        <fullName evidence="1">Uncharacterized protein</fullName>
    </submittedName>
</protein>
<sequence length="209" mass="22962">MMAGRDMVMVVVRMVMVVLVVMAVLGSWMAAVAMAGEPSVQYISSTKFGNFMVVPGKALSAGDFYGVYTLDNASSVPNNFYGIMKDNYLYLVTKHQRTFTQGKELCAKIPGHRLATIKTARQFETVTAMLKVNNSAVWVDLVRPGAPGTPLEWGDGTLYMEGTVTQLATVATHRSVASPYYLQSSFFDDKSYTVIFNILCQANPLGLDW</sequence>
<evidence type="ECO:0000313" key="1">
    <source>
        <dbReference type="EMBL" id="KAG7157777.1"/>
    </source>
</evidence>
<dbReference type="AlphaFoldDB" id="A0A8J5MNN0"/>
<dbReference type="InterPro" id="IPR016187">
    <property type="entry name" value="CTDL_fold"/>
</dbReference>
<dbReference type="EMBL" id="JAHLQT010036972">
    <property type="protein sequence ID" value="KAG7157777.1"/>
    <property type="molecule type" value="Genomic_DNA"/>
</dbReference>
<proteinExistence type="predicted"/>